<evidence type="ECO:0000313" key="5">
    <source>
        <dbReference type="Proteomes" id="UP000324897"/>
    </source>
</evidence>
<dbReference type="EMBL" id="RWGY01000039">
    <property type="protein sequence ID" value="TVU11804.1"/>
    <property type="molecule type" value="Genomic_DNA"/>
</dbReference>
<protein>
    <submittedName>
        <fullName evidence="4">Uncharacterized protein</fullName>
    </submittedName>
</protein>
<dbReference type="InterPro" id="IPR006566">
    <property type="entry name" value="FBD"/>
</dbReference>
<feature type="domain" description="F-box/LRR-repeat protein 15/At3g58940/PEG3-like LRR" evidence="3">
    <location>
        <begin position="159"/>
        <end position="191"/>
    </location>
</feature>
<sequence>MSSLTAASSSREPPRVSRPTAASSGPHLATASSAASSRRRRLSCSELEFIHPFCRLYYTSLPASAFWFSATLRVASINSCHLPDDVVETLHFPQLKQLGLGFIEISNGALNRLIAGCPVLEYLLLNSGYFEGIRIKSPSIISIGISSGKLIIEDAPSLVSVKMLAISTSDLNVHMVINLLICFPCVEKLYIESAVSKDRNFWRRKHRDLIKCLDMRLKTIVLKNYRGTKSQLSFASFFVLNAKLLELMVFEGEVYKDDQISIAEQHRLLQLEKRASIGARFSFTAGRRCRHNILPHIKHVSDLSITNPFECTC</sequence>
<feature type="region of interest" description="Disordered" evidence="1">
    <location>
        <begin position="1"/>
        <end position="34"/>
    </location>
</feature>
<organism evidence="4 5">
    <name type="scientific">Eragrostis curvula</name>
    <name type="common">weeping love grass</name>
    <dbReference type="NCBI Taxonomy" id="38414"/>
    <lineage>
        <taxon>Eukaryota</taxon>
        <taxon>Viridiplantae</taxon>
        <taxon>Streptophyta</taxon>
        <taxon>Embryophyta</taxon>
        <taxon>Tracheophyta</taxon>
        <taxon>Spermatophyta</taxon>
        <taxon>Magnoliopsida</taxon>
        <taxon>Liliopsida</taxon>
        <taxon>Poales</taxon>
        <taxon>Poaceae</taxon>
        <taxon>PACMAD clade</taxon>
        <taxon>Chloridoideae</taxon>
        <taxon>Eragrostideae</taxon>
        <taxon>Eragrostidinae</taxon>
        <taxon>Eragrostis</taxon>
    </lineage>
</organism>
<dbReference type="Pfam" id="PF24758">
    <property type="entry name" value="LRR_At5g56370"/>
    <property type="match status" value="2"/>
</dbReference>
<name>A0A5J9TKK0_9POAL</name>
<dbReference type="InterPro" id="IPR055302">
    <property type="entry name" value="F-box_dom-containing"/>
</dbReference>
<proteinExistence type="predicted"/>
<dbReference type="SUPFAM" id="SSF52047">
    <property type="entry name" value="RNI-like"/>
    <property type="match status" value="1"/>
</dbReference>
<dbReference type="AlphaFoldDB" id="A0A5J9TKK0"/>
<reference evidence="4 5" key="1">
    <citation type="journal article" date="2019" name="Sci. Rep.">
        <title>A high-quality genome of Eragrostis curvula grass provides insights into Poaceae evolution and supports new strategies to enhance forage quality.</title>
        <authorList>
            <person name="Carballo J."/>
            <person name="Santos B.A.C.M."/>
            <person name="Zappacosta D."/>
            <person name="Garbus I."/>
            <person name="Selva J.P."/>
            <person name="Gallo C.A."/>
            <person name="Diaz A."/>
            <person name="Albertini E."/>
            <person name="Caccamo M."/>
            <person name="Echenique V."/>
        </authorList>
    </citation>
    <scope>NUCLEOTIDE SEQUENCE [LARGE SCALE GENOMIC DNA]</scope>
    <source>
        <strain evidence="5">cv. Victoria</strain>
        <tissue evidence="4">Leaf</tissue>
    </source>
</reference>
<dbReference type="PANTHER" id="PTHR32141:SF179">
    <property type="entry name" value="F-BOX DOMAIN-CONTAINING PROTEIN"/>
    <property type="match status" value="1"/>
</dbReference>
<dbReference type="Pfam" id="PF08387">
    <property type="entry name" value="FBD"/>
    <property type="match status" value="1"/>
</dbReference>
<feature type="non-terminal residue" evidence="4">
    <location>
        <position position="1"/>
    </location>
</feature>
<dbReference type="Proteomes" id="UP000324897">
    <property type="component" value="Chromosome 3"/>
</dbReference>
<feature type="domain" description="F-box/LRR-repeat protein 15/At3g58940/PEG3-like LRR" evidence="3">
    <location>
        <begin position="45"/>
        <end position="158"/>
    </location>
</feature>
<evidence type="ECO:0000313" key="4">
    <source>
        <dbReference type="EMBL" id="TVU11804.1"/>
    </source>
</evidence>
<comment type="caution">
    <text evidence="4">The sequence shown here is derived from an EMBL/GenBank/DDBJ whole genome shotgun (WGS) entry which is preliminary data.</text>
</comment>
<evidence type="ECO:0000259" key="3">
    <source>
        <dbReference type="Pfam" id="PF24758"/>
    </source>
</evidence>
<evidence type="ECO:0000256" key="1">
    <source>
        <dbReference type="SAM" id="MobiDB-lite"/>
    </source>
</evidence>
<accession>A0A5J9TKK0</accession>
<evidence type="ECO:0000259" key="2">
    <source>
        <dbReference type="Pfam" id="PF08387"/>
    </source>
</evidence>
<dbReference type="InterPro" id="IPR055411">
    <property type="entry name" value="LRR_FXL15/At3g58940/PEG3-like"/>
</dbReference>
<feature type="domain" description="FBD" evidence="2">
    <location>
        <begin position="208"/>
        <end position="250"/>
    </location>
</feature>
<dbReference type="PANTHER" id="PTHR32141">
    <property type="match status" value="1"/>
</dbReference>
<gene>
    <name evidence="4" type="ORF">EJB05_45408</name>
</gene>
<dbReference type="Gramene" id="TVU11804">
    <property type="protein sequence ID" value="TVU11804"/>
    <property type="gene ID" value="EJB05_45408"/>
</dbReference>
<dbReference type="OrthoDB" id="1425134at2759"/>
<keyword evidence="5" id="KW-1185">Reference proteome</keyword>